<organism evidence="1 2">
    <name type="scientific">Cylicocyclus nassatus</name>
    <name type="common">Nematode worm</name>
    <dbReference type="NCBI Taxonomy" id="53992"/>
    <lineage>
        <taxon>Eukaryota</taxon>
        <taxon>Metazoa</taxon>
        <taxon>Ecdysozoa</taxon>
        <taxon>Nematoda</taxon>
        <taxon>Chromadorea</taxon>
        <taxon>Rhabditida</taxon>
        <taxon>Rhabditina</taxon>
        <taxon>Rhabditomorpha</taxon>
        <taxon>Strongyloidea</taxon>
        <taxon>Strongylidae</taxon>
        <taxon>Cylicocyclus</taxon>
    </lineage>
</organism>
<name>A0AA36GIA5_CYLNA</name>
<accession>A0AA36GIA5</accession>
<dbReference type="AlphaFoldDB" id="A0AA36GIA5"/>
<keyword evidence="2" id="KW-1185">Reference proteome</keyword>
<reference evidence="1" key="1">
    <citation type="submission" date="2023-07" db="EMBL/GenBank/DDBJ databases">
        <authorList>
            <consortium name="CYATHOMIX"/>
        </authorList>
    </citation>
    <scope>NUCLEOTIDE SEQUENCE</scope>
    <source>
        <strain evidence="1">N/A</strain>
    </source>
</reference>
<protein>
    <submittedName>
        <fullName evidence="1">Uncharacterized protein</fullName>
    </submittedName>
</protein>
<gene>
    <name evidence="1" type="ORF">CYNAS_LOCUS1564</name>
</gene>
<dbReference type="Proteomes" id="UP001176961">
    <property type="component" value="Unassembled WGS sequence"/>
</dbReference>
<evidence type="ECO:0000313" key="1">
    <source>
        <dbReference type="EMBL" id="CAJ0589581.1"/>
    </source>
</evidence>
<comment type="caution">
    <text evidence="1">The sequence shown here is derived from an EMBL/GenBank/DDBJ whole genome shotgun (WGS) entry which is preliminary data.</text>
</comment>
<sequence length="81" mass="9171">MLVDMGGDIKYQYPSLENWLSTTESADFFICSTKDAAHVFEFASSSVFNSQMEKISYRTPTCRVQTLNHAITAALQQRRDA</sequence>
<evidence type="ECO:0000313" key="2">
    <source>
        <dbReference type="Proteomes" id="UP001176961"/>
    </source>
</evidence>
<dbReference type="EMBL" id="CATQJL010000001">
    <property type="protein sequence ID" value="CAJ0589581.1"/>
    <property type="molecule type" value="Genomic_DNA"/>
</dbReference>
<proteinExistence type="predicted"/>